<feature type="domain" description="DUF4395" evidence="3">
    <location>
        <begin position="90"/>
        <end position="209"/>
    </location>
</feature>
<reference evidence="5" key="1">
    <citation type="journal article" date="2019" name="Int. J. Syst. Evol. Microbiol.">
        <title>The Global Catalogue of Microorganisms (GCM) 10K type strain sequencing project: providing services to taxonomists for standard genome sequencing and annotation.</title>
        <authorList>
            <consortium name="The Broad Institute Genomics Platform"/>
            <consortium name="The Broad Institute Genome Sequencing Center for Infectious Disease"/>
            <person name="Wu L."/>
            <person name="Ma J."/>
        </authorList>
    </citation>
    <scope>NUCLEOTIDE SEQUENCE [LARGE SCALE GENOMIC DNA]</scope>
    <source>
        <strain evidence="5">JCM 18959</strain>
    </source>
</reference>
<feature type="transmembrane region" description="Helical" evidence="2">
    <location>
        <begin position="104"/>
        <end position="121"/>
    </location>
</feature>
<dbReference type="Pfam" id="PF14340">
    <property type="entry name" value="DUF4395"/>
    <property type="match status" value="1"/>
</dbReference>
<evidence type="ECO:0000313" key="4">
    <source>
        <dbReference type="EMBL" id="GAA5101074.1"/>
    </source>
</evidence>
<proteinExistence type="predicted"/>
<keyword evidence="2" id="KW-0472">Membrane</keyword>
<feature type="transmembrane region" description="Helical" evidence="2">
    <location>
        <begin position="180"/>
        <end position="207"/>
    </location>
</feature>
<dbReference type="EMBL" id="BAABKZ010000006">
    <property type="protein sequence ID" value="GAA5101074.1"/>
    <property type="molecule type" value="Genomic_DNA"/>
</dbReference>
<feature type="transmembrane region" description="Helical" evidence="2">
    <location>
        <begin position="71"/>
        <end position="92"/>
    </location>
</feature>
<evidence type="ECO:0000259" key="3">
    <source>
        <dbReference type="Pfam" id="PF14340"/>
    </source>
</evidence>
<dbReference type="Proteomes" id="UP001501407">
    <property type="component" value="Unassembled WGS sequence"/>
</dbReference>
<feature type="compositionally biased region" description="Pro residues" evidence="1">
    <location>
        <begin position="1"/>
        <end position="11"/>
    </location>
</feature>
<evidence type="ECO:0000256" key="2">
    <source>
        <dbReference type="SAM" id="Phobius"/>
    </source>
</evidence>
<evidence type="ECO:0000313" key="5">
    <source>
        <dbReference type="Proteomes" id="UP001501407"/>
    </source>
</evidence>
<feature type="transmembrane region" description="Helical" evidence="2">
    <location>
        <begin position="154"/>
        <end position="174"/>
    </location>
</feature>
<evidence type="ECO:0000256" key="1">
    <source>
        <dbReference type="SAM" id="MobiDB-lite"/>
    </source>
</evidence>
<feature type="transmembrane region" description="Helical" evidence="2">
    <location>
        <begin position="39"/>
        <end position="59"/>
    </location>
</feature>
<feature type="compositionally biased region" description="Low complexity" evidence="1">
    <location>
        <begin position="12"/>
        <end position="21"/>
    </location>
</feature>
<dbReference type="InterPro" id="IPR025508">
    <property type="entry name" value="DUF4395"/>
</dbReference>
<accession>A0ABP9MTQ2</accession>
<sequence length="221" mass="22939">MSDGVPTPPPDAAGASSGASGRVGPAAAARGIDPRGPRFVAGITAVLLLVDVFLGLTGLSTAQLFDPAPFGFFGFGEPVDFIFVAGGTPWLITFVSPLQRFLDPAFLLLLVIALLFLWGVVSPRTAPWGALYRKAVAPRLAPPKELEDPRPPRFAQGVGLFVSVVGLVLHLLGVPWALTIAAAAAFVAAFLNAVFGLCLGCQLYLLLQRAGVIGRARPASA</sequence>
<gene>
    <name evidence="4" type="ORF">GCM10025760_39260</name>
</gene>
<keyword evidence="2" id="KW-1133">Transmembrane helix</keyword>
<protein>
    <submittedName>
        <fullName evidence="4">DUF4395 domain-containing protein</fullName>
    </submittedName>
</protein>
<keyword evidence="5" id="KW-1185">Reference proteome</keyword>
<feature type="region of interest" description="Disordered" evidence="1">
    <location>
        <begin position="1"/>
        <end position="21"/>
    </location>
</feature>
<keyword evidence="2" id="KW-0812">Transmembrane</keyword>
<organism evidence="4 5">
    <name type="scientific">Microbacterium yannicii</name>
    <dbReference type="NCBI Taxonomy" id="671622"/>
    <lineage>
        <taxon>Bacteria</taxon>
        <taxon>Bacillati</taxon>
        <taxon>Actinomycetota</taxon>
        <taxon>Actinomycetes</taxon>
        <taxon>Micrococcales</taxon>
        <taxon>Microbacteriaceae</taxon>
        <taxon>Microbacterium</taxon>
    </lineage>
</organism>
<comment type="caution">
    <text evidence="4">The sequence shown here is derived from an EMBL/GenBank/DDBJ whole genome shotgun (WGS) entry which is preliminary data.</text>
</comment>
<name>A0ABP9MTQ2_9MICO</name>